<dbReference type="Pfam" id="PF16655">
    <property type="entry name" value="PhoD_N"/>
    <property type="match status" value="1"/>
</dbReference>
<evidence type="ECO:0000259" key="3">
    <source>
        <dbReference type="Pfam" id="PF16655"/>
    </source>
</evidence>
<dbReference type="CDD" id="cd07389">
    <property type="entry name" value="MPP_PhoD"/>
    <property type="match status" value="1"/>
</dbReference>
<dbReference type="PANTHER" id="PTHR43606:SF2">
    <property type="entry name" value="ALKALINE PHOSPHATASE FAMILY PROTEIN (AFU_ORTHOLOGUE AFUA_5G03860)"/>
    <property type="match status" value="1"/>
</dbReference>
<dbReference type="InterPro" id="IPR029052">
    <property type="entry name" value="Metallo-depent_PP-like"/>
</dbReference>
<reference evidence="4 5" key="1">
    <citation type="submission" date="2017-08" db="EMBL/GenBank/DDBJ databases">
        <title>Infants hospitalized years apart are colonized by the same room-sourced microbial strains.</title>
        <authorList>
            <person name="Brooks B."/>
            <person name="Olm M.R."/>
            <person name="Firek B.A."/>
            <person name="Baker R."/>
            <person name="Thomas B.C."/>
            <person name="Morowitz M.J."/>
            <person name="Banfield J.F."/>
        </authorList>
    </citation>
    <scope>NUCLEOTIDE SEQUENCE [LARGE SCALE GENOMIC DNA]</scope>
    <source>
        <strain evidence="4">S2_005_002_R2_33</strain>
    </source>
</reference>
<proteinExistence type="predicted"/>
<dbReference type="PANTHER" id="PTHR43606">
    <property type="entry name" value="PHOSPHATASE, PUTATIVE (AFU_ORTHOLOGUE AFUA_6G08710)-RELATED"/>
    <property type="match status" value="1"/>
</dbReference>
<dbReference type="InterPro" id="IPR006311">
    <property type="entry name" value="TAT_signal"/>
</dbReference>
<dbReference type="Gene3D" id="3.60.21.70">
    <property type="entry name" value="PhoD-like phosphatase"/>
    <property type="match status" value="1"/>
</dbReference>
<evidence type="ECO:0000256" key="1">
    <source>
        <dbReference type="SAM" id="SignalP"/>
    </source>
</evidence>
<dbReference type="InterPro" id="IPR052900">
    <property type="entry name" value="Phospholipid_Metab_Enz"/>
</dbReference>
<name>A0A2W5NVJ5_9SPHN</name>
<dbReference type="InterPro" id="IPR032093">
    <property type="entry name" value="PhoD_N"/>
</dbReference>
<accession>A0A2W5NVJ5</accession>
<evidence type="ECO:0000313" key="4">
    <source>
        <dbReference type="EMBL" id="PZQ57496.1"/>
    </source>
</evidence>
<feature type="domain" description="PhoD-like phosphatase metallophosphatase" evidence="2">
    <location>
        <begin position="154"/>
        <end position="489"/>
    </location>
</feature>
<feature type="signal peptide" evidence="1">
    <location>
        <begin position="1"/>
        <end position="29"/>
    </location>
</feature>
<gene>
    <name evidence="4" type="ORF">DI555_00760</name>
</gene>
<keyword evidence="1" id="KW-0732">Signal</keyword>
<dbReference type="InterPro" id="IPR018946">
    <property type="entry name" value="PhoD-like_MPP"/>
</dbReference>
<feature type="domain" description="Phospholipase D N-terminal" evidence="3">
    <location>
        <begin position="43"/>
        <end position="140"/>
    </location>
</feature>
<evidence type="ECO:0000259" key="2">
    <source>
        <dbReference type="Pfam" id="PF09423"/>
    </source>
</evidence>
<protein>
    <submittedName>
        <fullName evidence="4">Alkaline phosphatase</fullName>
    </submittedName>
</protein>
<feature type="chain" id="PRO_5015856606" evidence="1">
    <location>
        <begin position="30"/>
        <end position="521"/>
    </location>
</feature>
<dbReference type="PROSITE" id="PS51318">
    <property type="entry name" value="TAT"/>
    <property type="match status" value="1"/>
</dbReference>
<dbReference type="Proteomes" id="UP000249082">
    <property type="component" value="Unassembled WGS sequence"/>
</dbReference>
<evidence type="ECO:0000313" key="5">
    <source>
        <dbReference type="Proteomes" id="UP000249082"/>
    </source>
</evidence>
<dbReference type="Gene3D" id="2.60.40.380">
    <property type="entry name" value="Purple acid phosphatase-like, N-terminal"/>
    <property type="match status" value="1"/>
</dbReference>
<sequence length="521" mass="57525">MPSAMTIDRRSLLKSGAGLLLLSGLPAHAAVLSRPLGANPFTLGVAAGDPWADGFVIWTRLATRPLDEHGGMPQMVVPVSWEVSEDERFSRVVGKGEALARPELGHAVHVEVSGLLPHRHYWYRFSVMGSDVSPIGRARTAPAAGAALDRLRIGVAGCQHWEAGFYDVWGALAREKDLDLVFHYGDYIYEGAGRPVGQGAVRSHHGDEIYSLDDYRRRYAQYKSDPHLQAAHAASAFAASFDDHEVDNNWAGDYDQDGTPPEVFLLRRMAGYQAWYENMPVRRGQMPNTAGITAYRRLDYGNLLRTHVLDTRSYRTDQSCNDVARAETCTPEAHASPEMLGHAQEAWLDEGLGNGATWNLLAQQVIVMPFDVRAPGASRPVFETDLWDGYRPAKARLRESIRRHGLTNVVIATGDHHKHAAGVVPERDEAPDGKGVAVEFLATSISSGGNGRGDDGFAHILENNPNFDLYTDRRGYQIFDITAESWTTDVKVMDEIEKPGGAIRTLVRYQVTPDRAELHRV</sequence>
<dbReference type="SUPFAM" id="SSF56300">
    <property type="entry name" value="Metallo-dependent phosphatases"/>
    <property type="match status" value="1"/>
</dbReference>
<dbReference type="AlphaFoldDB" id="A0A2W5NVJ5"/>
<dbReference type="Pfam" id="PF09423">
    <property type="entry name" value="PhoD"/>
    <property type="match status" value="1"/>
</dbReference>
<organism evidence="4 5">
    <name type="scientific">Novosphingobium pentaromativorans</name>
    <dbReference type="NCBI Taxonomy" id="205844"/>
    <lineage>
        <taxon>Bacteria</taxon>
        <taxon>Pseudomonadati</taxon>
        <taxon>Pseudomonadota</taxon>
        <taxon>Alphaproteobacteria</taxon>
        <taxon>Sphingomonadales</taxon>
        <taxon>Sphingomonadaceae</taxon>
        <taxon>Novosphingobium</taxon>
    </lineage>
</organism>
<dbReference type="EMBL" id="QFPX01000001">
    <property type="protein sequence ID" value="PZQ57496.1"/>
    <property type="molecule type" value="Genomic_DNA"/>
</dbReference>
<comment type="caution">
    <text evidence="4">The sequence shown here is derived from an EMBL/GenBank/DDBJ whole genome shotgun (WGS) entry which is preliminary data.</text>
</comment>
<dbReference type="InterPro" id="IPR038607">
    <property type="entry name" value="PhoD-like_sf"/>
</dbReference>